<protein>
    <submittedName>
        <fullName evidence="2">Uncharacterized protein</fullName>
    </submittedName>
</protein>
<dbReference type="AlphaFoldDB" id="A0A366K4I9"/>
<dbReference type="Proteomes" id="UP000252731">
    <property type="component" value="Unassembled WGS sequence"/>
</dbReference>
<feature type="region of interest" description="Disordered" evidence="1">
    <location>
        <begin position="1"/>
        <end position="70"/>
    </location>
</feature>
<dbReference type="EMBL" id="QNSF01000002">
    <property type="protein sequence ID" value="RBP96177.1"/>
    <property type="molecule type" value="Genomic_DNA"/>
</dbReference>
<gene>
    <name evidence="2" type="ORF">DFO70_102504</name>
</gene>
<dbReference type="RefSeq" id="WP_113881675.1">
    <property type="nucleotide sequence ID" value="NZ_QNSF01000002.1"/>
</dbReference>
<proteinExistence type="predicted"/>
<comment type="caution">
    <text evidence="2">The sequence shown here is derived from an EMBL/GenBank/DDBJ whole genome shotgun (WGS) entry which is preliminary data.</text>
</comment>
<reference evidence="2 3" key="1">
    <citation type="submission" date="2018-06" db="EMBL/GenBank/DDBJ databases">
        <title>Freshwater and sediment microbial communities from various areas in North America, analyzing microbe dynamics in response to fracking.</title>
        <authorList>
            <person name="Lamendella R."/>
        </authorList>
    </citation>
    <scope>NUCLEOTIDE SEQUENCE [LARGE SCALE GENOMIC DNA]</scope>
    <source>
        <strain evidence="2 3">14_TX</strain>
    </source>
</reference>
<evidence type="ECO:0000256" key="1">
    <source>
        <dbReference type="SAM" id="MobiDB-lite"/>
    </source>
</evidence>
<evidence type="ECO:0000313" key="3">
    <source>
        <dbReference type="Proteomes" id="UP000252731"/>
    </source>
</evidence>
<organism evidence="2 3">
    <name type="scientific">Cytobacillus firmus</name>
    <name type="common">Bacillus firmus</name>
    <dbReference type="NCBI Taxonomy" id="1399"/>
    <lineage>
        <taxon>Bacteria</taxon>
        <taxon>Bacillati</taxon>
        <taxon>Bacillota</taxon>
        <taxon>Bacilli</taxon>
        <taxon>Bacillales</taxon>
        <taxon>Bacillaceae</taxon>
        <taxon>Cytobacillus</taxon>
    </lineage>
</organism>
<feature type="compositionally biased region" description="Polar residues" evidence="1">
    <location>
        <begin position="8"/>
        <end position="19"/>
    </location>
</feature>
<feature type="compositionally biased region" description="Basic and acidic residues" evidence="1">
    <location>
        <begin position="26"/>
        <end position="39"/>
    </location>
</feature>
<accession>A0A366K4I9</accession>
<evidence type="ECO:0000313" key="2">
    <source>
        <dbReference type="EMBL" id="RBP96177.1"/>
    </source>
</evidence>
<keyword evidence="3" id="KW-1185">Reference proteome</keyword>
<sequence length="116" mass="13476">MSEKDNQQTEPFTKQNDPFTSLMFGKGHDDESYGDRETKQNIAADKTSHFDNWIFGPKPKEKNSEKSTAQNQIEDFLNEIDFILLMETIDSIRNSSKQLKPLVKKLIPYLEKFKST</sequence>
<dbReference type="OrthoDB" id="2933559at2"/>
<name>A0A366K4I9_CYTFI</name>